<feature type="domain" description="D-isomer specific 2-hydroxyacid dehydrogenase NAD-binding" evidence="3">
    <location>
        <begin position="100"/>
        <end position="281"/>
    </location>
</feature>
<dbReference type="AlphaFoldDB" id="A0A7R8XDY3"/>
<proteinExistence type="predicted"/>
<dbReference type="InterPro" id="IPR036291">
    <property type="entry name" value="NAD(P)-bd_dom_sf"/>
</dbReference>
<dbReference type="GO" id="GO:0051287">
    <property type="term" value="F:NAD binding"/>
    <property type="evidence" value="ECO:0007669"/>
    <property type="project" value="InterPro"/>
</dbReference>
<sequence>MDLPGDDGASLDKPYKLILDTKVPSGVIKELESAEILLADGHLLGQILYALPNLKWAQTTYAGVERIMKGFFPEKGKPTFTVTRFSGDHFGKQMSEYVLAQVVNFERKFFLCHQNQSQGKWIADGNIKYYRLIKDMTCGVMGVGKIGMEICRTLHHFGGRVKGLGRCPKLDLGCEATILSDYKTVKELDNFLSDLDLLVCVLPNTPETCGLLNNGMLKNCKNQPLFVNIGRGSLILEEEILKALNERWIRGAILDVFNEEPLPSNHPLWSHQQVVVTPHVSGITRLQEVVTVFSSQLQKFSDGQPLDNVLDWDAGY</sequence>
<dbReference type="OrthoDB" id="298012at2759"/>
<dbReference type="EMBL" id="CAJPEV010001998">
    <property type="protein sequence ID" value="CAG0895246.1"/>
    <property type="molecule type" value="Genomic_DNA"/>
</dbReference>
<keyword evidence="1" id="KW-0560">Oxidoreductase</keyword>
<dbReference type="InterPro" id="IPR006140">
    <property type="entry name" value="D-isomer_DH_NAD-bd"/>
</dbReference>
<dbReference type="FunFam" id="3.40.50.720:FF:000363">
    <property type="entry name" value="D-isomer specific 2-hydroxyacid dehydrogenase"/>
    <property type="match status" value="1"/>
</dbReference>
<evidence type="ECO:0000259" key="3">
    <source>
        <dbReference type="Pfam" id="PF02826"/>
    </source>
</evidence>
<name>A0A7R8XDY3_9CRUS</name>
<protein>
    <recommendedName>
        <fullName evidence="3">D-isomer specific 2-hydroxyacid dehydrogenase NAD-binding domain-containing protein</fullName>
    </recommendedName>
</protein>
<dbReference type="SUPFAM" id="SSF52283">
    <property type="entry name" value="Formate/glycerate dehydrogenase catalytic domain-like"/>
    <property type="match status" value="1"/>
</dbReference>
<dbReference type="Pfam" id="PF02826">
    <property type="entry name" value="2-Hacid_dh_C"/>
    <property type="match status" value="1"/>
</dbReference>
<evidence type="ECO:0000256" key="1">
    <source>
        <dbReference type="ARBA" id="ARBA00023002"/>
    </source>
</evidence>
<dbReference type="PANTHER" id="PTHR43333">
    <property type="entry name" value="2-HACID_DH_C DOMAIN-CONTAINING PROTEIN"/>
    <property type="match status" value="1"/>
</dbReference>
<dbReference type="SUPFAM" id="SSF51735">
    <property type="entry name" value="NAD(P)-binding Rossmann-fold domains"/>
    <property type="match status" value="1"/>
</dbReference>
<dbReference type="GO" id="GO:0016491">
    <property type="term" value="F:oxidoreductase activity"/>
    <property type="evidence" value="ECO:0007669"/>
    <property type="project" value="UniProtKB-KW"/>
</dbReference>
<evidence type="ECO:0000313" key="4">
    <source>
        <dbReference type="EMBL" id="CAD7248794.1"/>
    </source>
</evidence>
<reference evidence="4" key="1">
    <citation type="submission" date="2020-11" db="EMBL/GenBank/DDBJ databases">
        <authorList>
            <person name="Tran Van P."/>
        </authorList>
    </citation>
    <scope>NUCLEOTIDE SEQUENCE</scope>
</reference>
<dbReference type="EMBL" id="LR901515">
    <property type="protein sequence ID" value="CAD7248794.1"/>
    <property type="molecule type" value="Genomic_DNA"/>
</dbReference>
<evidence type="ECO:0000256" key="2">
    <source>
        <dbReference type="ARBA" id="ARBA00023027"/>
    </source>
</evidence>
<organism evidence="4">
    <name type="scientific">Darwinula stevensoni</name>
    <dbReference type="NCBI Taxonomy" id="69355"/>
    <lineage>
        <taxon>Eukaryota</taxon>
        <taxon>Metazoa</taxon>
        <taxon>Ecdysozoa</taxon>
        <taxon>Arthropoda</taxon>
        <taxon>Crustacea</taxon>
        <taxon>Oligostraca</taxon>
        <taxon>Ostracoda</taxon>
        <taxon>Podocopa</taxon>
        <taxon>Podocopida</taxon>
        <taxon>Darwinulocopina</taxon>
        <taxon>Darwinuloidea</taxon>
        <taxon>Darwinulidae</taxon>
        <taxon>Darwinula</taxon>
    </lineage>
</organism>
<keyword evidence="2" id="KW-0520">NAD</keyword>
<dbReference type="Proteomes" id="UP000677054">
    <property type="component" value="Unassembled WGS sequence"/>
</dbReference>
<dbReference type="CDD" id="cd05300">
    <property type="entry name" value="2-Hacid_dh_1"/>
    <property type="match status" value="1"/>
</dbReference>
<dbReference type="PANTHER" id="PTHR43333:SF1">
    <property type="entry name" value="D-ISOMER SPECIFIC 2-HYDROXYACID DEHYDROGENASE NAD-BINDING DOMAIN-CONTAINING PROTEIN"/>
    <property type="match status" value="1"/>
</dbReference>
<gene>
    <name evidence="4" type="ORF">DSTB1V02_LOCUS8602</name>
</gene>
<keyword evidence="5" id="KW-1185">Reference proteome</keyword>
<dbReference type="Gene3D" id="3.40.50.720">
    <property type="entry name" value="NAD(P)-binding Rossmann-like Domain"/>
    <property type="match status" value="2"/>
</dbReference>
<evidence type="ECO:0000313" key="5">
    <source>
        <dbReference type="Proteomes" id="UP000677054"/>
    </source>
</evidence>
<accession>A0A7R8XDY3</accession>